<dbReference type="SUPFAM" id="SSF56112">
    <property type="entry name" value="Protein kinase-like (PK-like)"/>
    <property type="match status" value="1"/>
</dbReference>
<feature type="transmembrane region" description="Helical" evidence="4">
    <location>
        <begin position="328"/>
        <end position="349"/>
    </location>
</feature>
<dbReference type="GO" id="GO:0005524">
    <property type="term" value="F:ATP binding"/>
    <property type="evidence" value="ECO:0007669"/>
    <property type="project" value="UniProtKB-UniRule"/>
</dbReference>
<dbReference type="InterPro" id="IPR008271">
    <property type="entry name" value="Ser/Thr_kinase_AS"/>
</dbReference>
<keyword evidence="1 3" id="KW-0547">Nucleotide-binding</keyword>
<dbReference type="InterPro" id="IPR005532">
    <property type="entry name" value="SUMF_dom"/>
</dbReference>
<reference evidence="7" key="1">
    <citation type="submission" date="2017-08" db="EMBL/GenBank/DDBJ databases">
        <title>Direct submision.</title>
        <authorList>
            <person name="Kim S.-J."/>
            <person name="Rhee S.-K."/>
        </authorList>
    </citation>
    <scope>NUCLEOTIDE SEQUENCE [LARGE SCALE GENOMIC DNA]</scope>
    <source>
        <strain evidence="7">GI5</strain>
    </source>
</reference>
<dbReference type="GO" id="GO:0005737">
    <property type="term" value="C:cytoplasm"/>
    <property type="evidence" value="ECO:0007669"/>
    <property type="project" value="TreeGrafter"/>
</dbReference>
<evidence type="ECO:0000313" key="7">
    <source>
        <dbReference type="Proteomes" id="UP000235116"/>
    </source>
</evidence>
<dbReference type="Gene3D" id="3.30.200.20">
    <property type="entry name" value="Phosphorylase Kinase, domain 1"/>
    <property type="match status" value="1"/>
</dbReference>
<protein>
    <recommendedName>
        <fullName evidence="5">Protein kinase domain-containing protein</fullName>
    </recommendedName>
</protein>
<keyword evidence="4" id="KW-0472">Membrane</keyword>
<dbReference type="PANTHER" id="PTHR24348">
    <property type="entry name" value="SERINE/THREONINE-PROTEIN KINASE UNC-51-RELATED"/>
    <property type="match status" value="1"/>
</dbReference>
<accession>A0A2K9LPU0</accession>
<dbReference type="Gene3D" id="1.10.510.10">
    <property type="entry name" value="Transferase(Phosphotransferase) domain 1"/>
    <property type="match status" value="1"/>
</dbReference>
<dbReference type="OrthoDB" id="9801841at2"/>
<keyword evidence="2 3" id="KW-0067">ATP-binding</keyword>
<keyword evidence="7" id="KW-1185">Reference proteome</keyword>
<dbReference type="InterPro" id="IPR016187">
    <property type="entry name" value="CTDL_fold"/>
</dbReference>
<dbReference type="KEGG" id="kak:Kalk_18740"/>
<dbReference type="CDD" id="cd14014">
    <property type="entry name" value="STKc_PknB_like"/>
    <property type="match status" value="1"/>
</dbReference>
<name>A0A2K9LPU0_9GAMM</name>
<dbReference type="PROSITE" id="PS00107">
    <property type="entry name" value="PROTEIN_KINASE_ATP"/>
    <property type="match status" value="1"/>
</dbReference>
<evidence type="ECO:0000256" key="1">
    <source>
        <dbReference type="ARBA" id="ARBA00022741"/>
    </source>
</evidence>
<dbReference type="InterPro" id="IPR017441">
    <property type="entry name" value="Protein_kinase_ATP_BS"/>
</dbReference>
<dbReference type="AlphaFoldDB" id="A0A2K9LPU0"/>
<dbReference type="SMART" id="SM00220">
    <property type="entry name" value="S_TKc"/>
    <property type="match status" value="1"/>
</dbReference>
<feature type="binding site" evidence="3">
    <location>
        <position position="94"/>
    </location>
    <ligand>
        <name>ATP</name>
        <dbReference type="ChEBI" id="CHEBI:30616"/>
    </ligand>
</feature>
<dbReference type="InterPro" id="IPR011009">
    <property type="entry name" value="Kinase-like_dom_sf"/>
</dbReference>
<dbReference type="InterPro" id="IPR042095">
    <property type="entry name" value="SUMF_sf"/>
</dbReference>
<gene>
    <name evidence="6" type="ORF">Kalk_18740</name>
</gene>
<dbReference type="SUPFAM" id="SSF56436">
    <property type="entry name" value="C-type lectin-like"/>
    <property type="match status" value="1"/>
</dbReference>
<evidence type="ECO:0000256" key="4">
    <source>
        <dbReference type="SAM" id="Phobius"/>
    </source>
</evidence>
<evidence type="ECO:0000313" key="6">
    <source>
        <dbReference type="EMBL" id="AUM14338.1"/>
    </source>
</evidence>
<dbReference type="RefSeq" id="WP_101895712.1">
    <property type="nucleotide sequence ID" value="NZ_CP022684.1"/>
</dbReference>
<dbReference type="InterPro" id="IPR000719">
    <property type="entry name" value="Prot_kinase_dom"/>
</dbReference>
<evidence type="ECO:0000259" key="5">
    <source>
        <dbReference type="PROSITE" id="PS50011"/>
    </source>
</evidence>
<evidence type="ECO:0000256" key="3">
    <source>
        <dbReference type="PROSITE-ProRule" id="PRU10141"/>
    </source>
</evidence>
<keyword evidence="4" id="KW-0812">Transmembrane</keyword>
<proteinExistence type="predicted"/>
<dbReference type="PROSITE" id="PS00108">
    <property type="entry name" value="PROTEIN_KINASE_ST"/>
    <property type="match status" value="1"/>
</dbReference>
<keyword evidence="4" id="KW-1133">Transmembrane helix</keyword>
<sequence>MNQRNDKTVVQRPADATQVQVSNEDAGKTVVAGMPGLDSAGAKVAARSASEGMVLKQRFELVEQLGSGGMGAVFKARDLRQVEAGDADPWVAVKVINESFCRHEHALVSLQQETKKTQRLSHPNIVSAYDFDRDGDVAFMTMELLQGQSLDQLLRKHKTGLSQSRALHILRQITDAIIYAHQQGVVHADLKPANIFITQTGQVKVLDFGIARAIYAESTALDVSSIQAFTPAYASVNVLCGAKPQQQDDLYALGCIFYMLFTGEHPYKRCKATEADAAMMKVPRIGDLTRAQWKALSLLLAFNPQTDLTIEGFRQRFFGESSRRPRQLALISSAALILLVTGFFLLNWVSHREHRAVESLLAQPDFKSVQKGTLRLNEFNKQDTLVILQSARDAVLHNLGSQMQGLKSADDFQRVSQLFDLLMPLYADSSALQDLQSQFNRLRDAFLSQLAGDIEQIIESRDYQTSQPDFQTLISDLQTVEPSHPLFERYDFKHLLAKEAGLAVYLGQQAMAEAIVAQASGLFPNEASRFQAILTRQGQGSSVQADSLGSNSDSTAWLQEYREAVALAQQQRLESGDDVSELMHKLQQDNPAMYGVLKASLRHFYQDGDVQDLELLAWKKQWLPVRSTAVAVKRYDPCRAQSRCRDQLAPNVQGPELVVIKGLRAVPGFAVSRTEVTIADYNHYCRMFRACSLRAGAGLPITDISFQQAQNYVAWLSKMSGHQYRIPTLQQWKLMAKDDSGIRDHNCKVYAGGRWVRGGSLRSAAEGYQNSLGLQNLFGNAGEWVRDGSNLLTVGGDASTELDGCSAAAITQGAPDGGPLHGFRVVRTL</sequence>
<dbReference type="InterPro" id="IPR045269">
    <property type="entry name" value="Atg1-like"/>
</dbReference>
<dbReference type="PROSITE" id="PS50011">
    <property type="entry name" value="PROTEIN_KINASE_DOM"/>
    <property type="match status" value="1"/>
</dbReference>
<feature type="domain" description="Protein kinase" evidence="5">
    <location>
        <begin position="59"/>
        <end position="318"/>
    </location>
</feature>
<evidence type="ECO:0000256" key="2">
    <source>
        <dbReference type="ARBA" id="ARBA00022840"/>
    </source>
</evidence>
<dbReference type="EMBL" id="CP022684">
    <property type="protein sequence ID" value="AUM14338.1"/>
    <property type="molecule type" value="Genomic_DNA"/>
</dbReference>
<dbReference type="Proteomes" id="UP000235116">
    <property type="component" value="Chromosome"/>
</dbReference>
<dbReference type="GO" id="GO:0004674">
    <property type="term" value="F:protein serine/threonine kinase activity"/>
    <property type="evidence" value="ECO:0007669"/>
    <property type="project" value="InterPro"/>
</dbReference>
<dbReference type="Gene3D" id="3.90.1580.10">
    <property type="entry name" value="paralog of FGE (formylglycine-generating enzyme)"/>
    <property type="match status" value="1"/>
</dbReference>
<dbReference type="Pfam" id="PF00069">
    <property type="entry name" value="Pkinase"/>
    <property type="match status" value="1"/>
</dbReference>
<dbReference type="Pfam" id="PF03781">
    <property type="entry name" value="FGE-sulfatase"/>
    <property type="match status" value="1"/>
</dbReference>
<organism evidence="6 7">
    <name type="scientific">Ketobacter alkanivorans</name>
    <dbReference type="NCBI Taxonomy" id="1917421"/>
    <lineage>
        <taxon>Bacteria</taxon>
        <taxon>Pseudomonadati</taxon>
        <taxon>Pseudomonadota</taxon>
        <taxon>Gammaproteobacteria</taxon>
        <taxon>Pseudomonadales</taxon>
        <taxon>Ketobacteraceae</taxon>
        <taxon>Ketobacter</taxon>
    </lineage>
</organism>